<protein>
    <submittedName>
        <fullName evidence="1">Uncharacterized protein</fullName>
    </submittedName>
</protein>
<name>A0A9D2Q9J8_9FIRM</name>
<dbReference type="EMBL" id="DWVY01000053">
    <property type="protein sequence ID" value="HJC75393.1"/>
    <property type="molecule type" value="Genomic_DNA"/>
</dbReference>
<organism evidence="1 2">
    <name type="scientific">Candidatus Mediterraneibacter faecavium</name>
    <dbReference type="NCBI Taxonomy" id="2838668"/>
    <lineage>
        <taxon>Bacteria</taxon>
        <taxon>Bacillati</taxon>
        <taxon>Bacillota</taxon>
        <taxon>Clostridia</taxon>
        <taxon>Lachnospirales</taxon>
        <taxon>Lachnospiraceae</taxon>
        <taxon>Mediterraneibacter</taxon>
    </lineage>
</organism>
<gene>
    <name evidence="1" type="ORF">H9697_10700</name>
</gene>
<sequence>MEEKDNVAEQLRELISVYGFNEITLSRYLELSLDQVECFAEGNMDILPDEPLYRFQLFNKIGFLYLCAKDDKDLKLSAFLEVLISYHGLSKAAIAKMAGVKITDIESVLNHSSEEVAENAKYKIAVTSMALRFFLKDCEPEL</sequence>
<evidence type="ECO:0000313" key="2">
    <source>
        <dbReference type="Proteomes" id="UP000823902"/>
    </source>
</evidence>
<dbReference type="Pfam" id="PF20317">
    <property type="entry name" value="HTH_60"/>
    <property type="match status" value="1"/>
</dbReference>
<accession>A0A9D2Q9J8</accession>
<dbReference type="Proteomes" id="UP000823902">
    <property type="component" value="Unassembled WGS sequence"/>
</dbReference>
<dbReference type="InterPro" id="IPR046930">
    <property type="entry name" value="HTH_60"/>
</dbReference>
<proteinExistence type="predicted"/>
<reference evidence="1" key="2">
    <citation type="submission" date="2021-04" db="EMBL/GenBank/DDBJ databases">
        <authorList>
            <person name="Gilroy R."/>
        </authorList>
    </citation>
    <scope>NUCLEOTIDE SEQUENCE</scope>
    <source>
        <strain evidence="1">CHK196-7946</strain>
    </source>
</reference>
<evidence type="ECO:0000313" key="1">
    <source>
        <dbReference type="EMBL" id="HJC75393.1"/>
    </source>
</evidence>
<dbReference type="AlphaFoldDB" id="A0A9D2Q9J8"/>
<reference evidence="1" key="1">
    <citation type="journal article" date="2021" name="PeerJ">
        <title>Extensive microbial diversity within the chicken gut microbiome revealed by metagenomics and culture.</title>
        <authorList>
            <person name="Gilroy R."/>
            <person name="Ravi A."/>
            <person name="Getino M."/>
            <person name="Pursley I."/>
            <person name="Horton D.L."/>
            <person name="Alikhan N.F."/>
            <person name="Baker D."/>
            <person name="Gharbi K."/>
            <person name="Hall N."/>
            <person name="Watson M."/>
            <person name="Adriaenssens E.M."/>
            <person name="Foster-Nyarko E."/>
            <person name="Jarju S."/>
            <person name="Secka A."/>
            <person name="Antonio M."/>
            <person name="Oren A."/>
            <person name="Chaudhuri R.R."/>
            <person name="La Ragione R."/>
            <person name="Hildebrand F."/>
            <person name="Pallen M.J."/>
        </authorList>
    </citation>
    <scope>NUCLEOTIDE SEQUENCE</scope>
    <source>
        <strain evidence="1">CHK196-7946</strain>
    </source>
</reference>
<comment type="caution">
    <text evidence="1">The sequence shown here is derived from an EMBL/GenBank/DDBJ whole genome shotgun (WGS) entry which is preliminary data.</text>
</comment>